<dbReference type="CDD" id="cd09004">
    <property type="entry name" value="GH43_bXyl-like"/>
    <property type="match status" value="1"/>
</dbReference>
<dbReference type="Pfam" id="PF13385">
    <property type="entry name" value="Laminin_G_3"/>
    <property type="match status" value="2"/>
</dbReference>
<accession>A0A2W2C6H5</accession>
<dbReference type="Gene3D" id="2.60.40.2700">
    <property type="match status" value="1"/>
</dbReference>
<dbReference type="PANTHER" id="PTHR43301">
    <property type="entry name" value="ARABINAN ENDO-1,5-ALPHA-L-ARABINOSIDASE"/>
    <property type="match status" value="1"/>
</dbReference>
<dbReference type="Gene3D" id="2.60.40.2340">
    <property type="match status" value="1"/>
</dbReference>
<reference evidence="9 10" key="1">
    <citation type="submission" date="2018-01" db="EMBL/GenBank/DDBJ databases">
        <title>Draft genome sequence of Jishengella endophytica.</title>
        <authorList>
            <person name="Sahin N."/>
            <person name="Ay H."/>
            <person name="Saygin H."/>
        </authorList>
    </citation>
    <scope>NUCLEOTIDE SEQUENCE [LARGE SCALE GENOMIC DNA]</scope>
    <source>
        <strain evidence="9 10">DSM 45430</strain>
    </source>
</reference>
<feature type="signal peptide" evidence="7">
    <location>
        <begin position="1"/>
        <end position="37"/>
    </location>
</feature>
<proteinExistence type="inferred from homology"/>
<dbReference type="InterPro" id="IPR023296">
    <property type="entry name" value="Glyco_hydro_beta-prop_sf"/>
</dbReference>
<dbReference type="InterPro" id="IPR050727">
    <property type="entry name" value="GH43_arabinanases"/>
</dbReference>
<dbReference type="Pfam" id="PF04616">
    <property type="entry name" value="Glyco_hydro_43"/>
    <property type="match status" value="1"/>
</dbReference>
<evidence type="ECO:0000259" key="8">
    <source>
        <dbReference type="Pfam" id="PF20578"/>
    </source>
</evidence>
<name>A0A2W2C6H5_9ACTN</name>
<dbReference type="NCBIfam" id="NF047446">
    <property type="entry name" value="barrel_OmpL47"/>
    <property type="match status" value="1"/>
</dbReference>
<dbReference type="Pfam" id="PF20578">
    <property type="entry name" value="aBig_2"/>
    <property type="match status" value="2"/>
</dbReference>
<keyword evidence="7" id="KW-0732">Signal</keyword>
<dbReference type="EMBL" id="POTX01000122">
    <property type="protein sequence ID" value="PZF93410.1"/>
    <property type="molecule type" value="Genomic_DNA"/>
</dbReference>
<evidence type="ECO:0000256" key="3">
    <source>
        <dbReference type="ARBA" id="ARBA00022801"/>
    </source>
</evidence>
<dbReference type="SUPFAM" id="SSF49899">
    <property type="entry name" value="Concanavalin A-like lectins/glucanases"/>
    <property type="match status" value="2"/>
</dbReference>
<organism evidence="9 10">
    <name type="scientific">Micromonospora endophytica</name>
    <dbReference type="NCBI Taxonomy" id="515350"/>
    <lineage>
        <taxon>Bacteria</taxon>
        <taxon>Bacillati</taxon>
        <taxon>Actinomycetota</taxon>
        <taxon>Actinomycetes</taxon>
        <taxon>Micromonosporales</taxon>
        <taxon>Micromonosporaceae</taxon>
        <taxon>Micromonospora</taxon>
    </lineage>
</organism>
<dbReference type="Gene3D" id="2.60.120.200">
    <property type="match status" value="2"/>
</dbReference>
<sequence>RKPLTPNPRPRRLTSTLVAAVATALTAGLLPATPTRAAPSADVTAGLVLRYDLDQSTGTTVTDTSGHGRHGTLVGGGTWTNQDGLRLDGVDDHVRLPNDIMKGLSAITVSVDVYVEPDQQTPYFIWGLGNPATSNAGTGYLFASGDAFRAAITTTNWSGERVTAKGGNLARGVWKSVTYTQTGTTGTLYEDGVEVARNTNVTVLPSAVGNGTTTANYLGRSTYATDRMLRAQVANFRIYDRALAADEVAAVALPDATRVARDTAALDLGDLSAVTGGLTLPTRGGYGAAIAWASSRPATISPTGVVTRPTAADGPATVTLTATLSRGAATDTKTFTATVLPDESDEDRAAAAAAALSLVHPDDVRGNLTLPTSGRHGATVTWRSDRPAVVAPDGVVNRPAHGAGDVPVTVTATVAVGAARVERAIRLTVRQLPAPAPYEGYAFSYFTGNSIEGEKIYFAASQGNNALQWTELNGGKPTLESTFGTRGLRDPFLIRSPEGDRFFLIATDLSIGRNGDWDASQRHGSRYLEVWESTDLVNWSEQRHVEVSPPTAGNTWAPEAYWDDERGEYLVFWASKLYAENDPNHTGNTYNRMLAATTRDFVTFAPATIWQDRGESRIDSTVIKEGDTYYRFTKDEGGGGTGCSDIIQEKATSLTAVDLPGRPAWSRITACIGRDAGTSAVEGPTVFKANPGDTSGSKYYLFVDEYGGRGYIPLGTNDLENPTWRVPASYRLPASPRHGTVIPVTKTELDALNEALTEAPPPVRATEDGLVLRYPLNQSSGGTATDASGNGYHGTLAGDAGWRDGALNLGGSNGHVGLPDNIMAGLDEITVSVQVNIASDQATPYFIWGLGNTSGGAGNGYLFTTGNNYRTSLATGNWTTEETVTNGTALPRAVWKTLTYTLNGAGTARLYLDGVRVAEKTGVVNRPGDIGGGWTTANYLGRSQYSSDRYLKGQVRDFAIYNRALSDAEVAGLGGNGTGIVAVTLDSLKVPAMIDPNTGTVTLPVRPGTDLSRLAPTYVVASTSTVTPTGARDYRQPVAVTVRDATGATRVWTVRAVSMGSPVLPGYNADPNIVRFGDTYYIYATTDGFPGWGSSTFKVWSSRNLVDWTEHDTILDLGPDISWADRNAWAPAAIEKNGKYYFYFSAQQNIGVAVADSPLGPFVDPLGKPLVNKDDYNGAQQIDPAVFTDDDGKSYLYWGNGTPYAVPLNDDMISYDVSKRVRFTGLTDFREGLFLHKRDGAYYLSWSIDDTGSENYRVGYGIGTSPLGPFTAKGEILTKDPSQGILGTGHHSVLQVPGTDDWYIAYHRFAIPGGDGTHRETTIDRLYHEPDGTIRRVVPTLTSVPPLRYQGGQPKVSISAAGSDGWYGGQAALTLTAGDGVRLVEYQIDGKGWFPYRDPVPLPHGSYRIDYRAQGANLWWSETWSTTVKVDRVLPTVRGKLDKRTLTITAGDAHSGVARIEYRDGFGAWQRYRSPVRFDHTRHLVQYRAIDTAGNVAMASLLVPSVPGPAPKVKKAPTIKGKAKVGTKLTVTPGSWDQPGLTFSYQWLRDGKAISGATGSSYLPKKADVGHRLSVRVTATRLNTKPGVATTKRTTPVAAR</sequence>
<evidence type="ECO:0000313" key="9">
    <source>
        <dbReference type="EMBL" id="PZF93410.1"/>
    </source>
</evidence>
<evidence type="ECO:0000256" key="5">
    <source>
        <dbReference type="PIRSR" id="PIRSR606710-1"/>
    </source>
</evidence>
<keyword evidence="3 9" id="KW-0378">Hydrolase</keyword>
<dbReference type="Proteomes" id="UP000248627">
    <property type="component" value="Unassembled WGS sequence"/>
</dbReference>
<dbReference type="Gene3D" id="2.115.10.20">
    <property type="entry name" value="Glycosyl hydrolase domain, family 43"/>
    <property type="match status" value="2"/>
</dbReference>
<feature type="site" description="Important for catalytic activity, responsible for pKa modulation of the active site Glu and correct orientation of both the proton donor and substrate" evidence="6">
    <location>
        <position position="1183"/>
    </location>
</feature>
<comment type="pathway">
    <text evidence="1">Glycan metabolism; L-arabinan degradation.</text>
</comment>
<comment type="similarity">
    <text evidence="2">Belongs to the glycosyl hydrolase 43 family.</text>
</comment>
<feature type="domain" description="Atrophied bacterial Ig" evidence="8">
    <location>
        <begin position="350"/>
        <end position="431"/>
    </location>
</feature>
<evidence type="ECO:0000256" key="6">
    <source>
        <dbReference type="PIRSR" id="PIRSR606710-2"/>
    </source>
</evidence>
<evidence type="ECO:0000313" key="10">
    <source>
        <dbReference type="Proteomes" id="UP000248627"/>
    </source>
</evidence>
<feature type="non-terminal residue" evidence="9">
    <location>
        <position position="1"/>
    </location>
</feature>
<dbReference type="InterPro" id="IPR006710">
    <property type="entry name" value="Glyco_hydro_43"/>
</dbReference>
<evidence type="ECO:0000256" key="7">
    <source>
        <dbReference type="SAM" id="SignalP"/>
    </source>
</evidence>
<feature type="active site" description="Proton donor" evidence="5">
    <location>
        <position position="1231"/>
    </location>
</feature>
<comment type="caution">
    <text evidence="9">The sequence shown here is derived from an EMBL/GenBank/DDBJ whole genome shotgun (WGS) entry which is preliminary data.</text>
</comment>
<dbReference type="PANTHER" id="PTHR43301:SF3">
    <property type="entry name" value="ARABINAN ENDO-1,5-ALPHA-L-ARABINOSIDASE A-RELATED"/>
    <property type="match status" value="1"/>
</dbReference>
<dbReference type="CDD" id="cd08983">
    <property type="entry name" value="GH43_Bt3655-like"/>
    <property type="match status" value="1"/>
</dbReference>
<protein>
    <submittedName>
        <fullName evidence="9">Hydrolase</fullName>
    </submittedName>
</protein>
<evidence type="ECO:0000256" key="1">
    <source>
        <dbReference type="ARBA" id="ARBA00004834"/>
    </source>
</evidence>
<dbReference type="GO" id="GO:0004553">
    <property type="term" value="F:hydrolase activity, hydrolyzing O-glycosyl compounds"/>
    <property type="evidence" value="ECO:0007669"/>
    <property type="project" value="InterPro"/>
</dbReference>
<evidence type="ECO:0000256" key="2">
    <source>
        <dbReference type="ARBA" id="ARBA00009865"/>
    </source>
</evidence>
<evidence type="ECO:0000256" key="4">
    <source>
        <dbReference type="ARBA" id="ARBA00023295"/>
    </source>
</evidence>
<dbReference type="InterPro" id="IPR058094">
    <property type="entry name" value="Ig-like_OmpL47-like"/>
</dbReference>
<feature type="active site" description="Proton acceptor" evidence="5">
    <location>
        <position position="1070"/>
    </location>
</feature>
<gene>
    <name evidence="9" type="ORF">C1I93_17925</name>
</gene>
<feature type="chain" id="PRO_5016162969" evidence="7">
    <location>
        <begin position="38"/>
        <end position="1600"/>
    </location>
</feature>
<dbReference type="GO" id="GO:0005975">
    <property type="term" value="P:carbohydrate metabolic process"/>
    <property type="evidence" value="ECO:0007669"/>
    <property type="project" value="InterPro"/>
</dbReference>
<keyword evidence="4" id="KW-0326">Glycosidase</keyword>
<keyword evidence="10" id="KW-1185">Reference proteome</keyword>
<dbReference type="InterPro" id="IPR046780">
    <property type="entry name" value="aBig_2"/>
</dbReference>
<feature type="domain" description="Atrophied bacterial Ig" evidence="8">
    <location>
        <begin position="259"/>
        <end position="341"/>
    </location>
</feature>
<dbReference type="InterPro" id="IPR013320">
    <property type="entry name" value="ConA-like_dom_sf"/>
</dbReference>
<dbReference type="SUPFAM" id="SSF75005">
    <property type="entry name" value="Arabinanase/levansucrase/invertase"/>
    <property type="match status" value="2"/>
</dbReference>